<dbReference type="InterPro" id="IPR051158">
    <property type="entry name" value="Metallophosphoesterase_sf"/>
</dbReference>
<evidence type="ECO:0000256" key="1">
    <source>
        <dbReference type="ARBA" id="ARBA00022723"/>
    </source>
</evidence>
<protein>
    <submittedName>
        <fullName evidence="5">Metallophosphoesterase</fullName>
    </submittedName>
</protein>
<evidence type="ECO:0000256" key="3">
    <source>
        <dbReference type="SAM" id="Phobius"/>
    </source>
</evidence>
<feature type="transmembrane region" description="Helical" evidence="3">
    <location>
        <begin position="37"/>
        <end position="59"/>
    </location>
</feature>
<keyword evidence="1" id="KW-0479">Metal-binding</keyword>
<accession>A0ABV1FMG8</accession>
<organism evidence="5 6">
    <name type="scientific">Hallella faecis</name>
    <dbReference type="NCBI Taxonomy" id="2841596"/>
    <lineage>
        <taxon>Bacteria</taxon>
        <taxon>Pseudomonadati</taxon>
        <taxon>Bacteroidota</taxon>
        <taxon>Bacteroidia</taxon>
        <taxon>Bacteroidales</taxon>
        <taxon>Prevotellaceae</taxon>
        <taxon>Hallella</taxon>
    </lineage>
</organism>
<comment type="caution">
    <text evidence="5">The sequence shown here is derived from an EMBL/GenBank/DDBJ whole genome shotgun (WGS) entry which is preliminary data.</text>
</comment>
<dbReference type="Gene3D" id="3.60.21.10">
    <property type="match status" value="1"/>
</dbReference>
<keyword evidence="3" id="KW-1133">Transmembrane helix</keyword>
<dbReference type="PANTHER" id="PTHR31302">
    <property type="entry name" value="TRANSMEMBRANE PROTEIN WITH METALLOPHOSPHOESTERASE DOMAIN-RELATED"/>
    <property type="match status" value="1"/>
</dbReference>
<dbReference type="InterPro" id="IPR004843">
    <property type="entry name" value="Calcineurin-like_PHP"/>
</dbReference>
<keyword evidence="6" id="KW-1185">Reference proteome</keyword>
<evidence type="ECO:0000259" key="4">
    <source>
        <dbReference type="Pfam" id="PF00149"/>
    </source>
</evidence>
<dbReference type="SUPFAM" id="SSF56300">
    <property type="entry name" value="Metallo-dependent phosphatases"/>
    <property type="match status" value="1"/>
</dbReference>
<proteinExistence type="predicted"/>
<feature type="domain" description="Calcineurin-like phosphoesterase" evidence="4">
    <location>
        <begin position="151"/>
        <end position="328"/>
    </location>
</feature>
<dbReference type="Proteomes" id="UP001487296">
    <property type="component" value="Unassembled WGS sequence"/>
</dbReference>
<feature type="transmembrane region" description="Helical" evidence="3">
    <location>
        <begin position="65"/>
        <end position="95"/>
    </location>
</feature>
<feature type="transmembrane region" description="Helical" evidence="3">
    <location>
        <begin position="107"/>
        <end position="124"/>
    </location>
</feature>
<dbReference type="InterPro" id="IPR029052">
    <property type="entry name" value="Metallo-depent_PP-like"/>
</dbReference>
<reference evidence="5 6" key="1">
    <citation type="submission" date="2024-04" db="EMBL/GenBank/DDBJ databases">
        <title>Human intestinal bacterial collection.</title>
        <authorList>
            <person name="Pauvert C."/>
            <person name="Hitch T.C.A."/>
            <person name="Clavel T."/>
        </authorList>
    </citation>
    <scope>NUCLEOTIDE SEQUENCE [LARGE SCALE GENOMIC DNA]</scope>
    <source>
        <strain evidence="5 6">CLA-AA-H145</strain>
    </source>
</reference>
<keyword evidence="2" id="KW-0378">Hydrolase</keyword>
<evidence type="ECO:0000256" key="2">
    <source>
        <dbReference type="ARBA" id="ARBA00022801"/>
    </source>
</evidence>
<name>A0ABV1FMG8_9BACT</name>
<evidence type="ECO:0000313" key="6">
    <source>
        <dbReference type="Proteomes" id="UP001487296"/>
    </source>
</evidence>
<dbReference type="Pfam" id="PF00149">
    <property type="entry name" value="Metallophos"/>
    <property type="match status" value="1"/>
</dbReference>
<dbReference type="RefSeq" id="WP_215758510.1">
    <property type="nucleotide sequence ID" value="NZ_JAHKBE010000001.1"/>
</dbReference>
<feature type="transmembrane region" description="Helical" evidence="3">
    <location>
        <begin position="6"/>
        <end position="25"/>
    </location>
</feature>
<dbReference type="CDD" id="cd07385">
    <property type="entry name" value="MPP_YkuE_C"/>
    <property type="match status" value="1"/>
</dbReference>
<keyword evidence="3" id="KW-0472">Membrane</keyword>
<keyword evidence="3" id="KW-0812">Transmembrane</keyword>
<gene>
    <name evidence="5" type="ORF">AAAT34_00705</name>
</gene>
<dbReference type="PANTHER" id="PTHR31302:SF31">
    <property type="entry name" value="PHOSPHODIESTERASE YAEI"/>
    <property type="match status" value="1"/>
</dbReference>
<dbReference type="EMBL" id="JBBNFP010000002">
    <property type="protein sequence ID" value="MEQ2485569.1"/>
    <property type="molecule type" value="Genomic_DNA"/>
</dbReference>
<sequence>MIARIIIPIVLSIVLSDLYIDWHYRRRHPNCRWWMRALWWMPGVLLLGYAVALATIRNFVPDDLIWVNVFMVLMGLVVVPKVLFALCSGVGFVCCRLTGGHRNWGNLLAMVLILGNWYVLAYGFEVGIDKLEVRRVDLYFNNLPDAFEGYRIVQFTDAHVGTLEARNVGLLKRDLDSINAQRPDLIVFTGDLQNAQPQELYPVSGLLASLKARDGVMSVLGNHDYSKYVHASPAVEAANRAETIAQQRRCGWRVLLNEHAVLRRGQDSIVIAGEQNYGDPDSANFEKTMHGVGRQAFTIMLQHNPAAWDATIVPTKRVALTLSGHTHGGQMSVFGWRPTRWVYAEDYGHYERGESQLFVSSGLGGLVPFRFGISPEIVVITLHKTK</sequence>
<evidence type="ECO:0000313" key="5">
    <source>
        <dbReference type="EMBL" id="MEQ2485569.1"/>
    </source>
</evidence>